<sequence length="281" mass="31450">MSDFDVVSSEDEKASIITVGRAAEVPQYGNLRPFFRGRLLWSPQASHWILVLLTLLGGTLLFVFFWGSLRFTDPHILRSRWMTQLPDVIVAILAVVSATLLLCTSLTNPGILPKNNIPPSLGSPAAKEYCTTLPYCMTCHIYRPSQAGHCRRCNNCVAQFDHHCRPLGCCIGELNKRYFLLFLVSITMYNTVISVCLGYFVVVVLPKENLARYILSAIGLAVTAILSLALAGYLVYNLRLIRMGLLHREYMKGAAARTRSRAGFFVNLVQIFCPKREHPPL</sequence>
<evidence type="ECO:0000313" key="9">
    <source>
        <dbReference type="EMBL" id="KAK7196013.1"/>
    </source>
</evidence>
<keyword evidence="4 7" id="KW-1133">Transmembrane helix</keyword>
<dbReference type="EMBL" id="JAECZO010000066">
    <property type="protein sequence ID" value="KAK7196013.1"/>
    <property type="molecule type" value="Genomic_DNA"/>
</dbReference>
<evidence type="ECO:0000256" key="7">
    <source>
        <dbReference type="RuleBase" id="RU079119"/>
    </source>
</evidence>
<feature type="transmembrane region" description="Helical" evidence="7">
    <location>
        <begin position="48"/>
        <end position="68"/>
    </location>
</feature>
<dbReference type="InterPro" id="IPR039859">
    <property type="entry name" value="PFA4/ZDH16/20/ERF2-like"/>
</dbReference>
<evidence type="ECO:0000256" key="6">
    <source>
        <dbReference type="ARBA" id="ARBA00023315"/>
    </source>
</evidence>
<dbReference type="PANTHER" id="PTHR22883">
    <property type="entry name" value="ZINC FINGER DHHC DOMAIN CONTAINING PROTEIN"/>
    <property type="match status" value="1"/>
</dbReference>
<dbReference type="AlphaFoldDB" id="A0AAW0EPP9"/>
<keyword evidence="5 7" id="KW-0472">Membrane</keyword>
<comment type="similarity">
    <text evidence="7">Belongs to the DHHC palmitoyltransferase family.</text>
</comment>
<dbReference type="GO" id="GO:0019706">
    <property type="term" value="F:protein-cysteine S-palmitoyltransferase activity"/>
    <property type="evidence" value="ECO:0007669"/>
    <property type="project" value="UniProtKB-EC"/>
</dbReference>
<protein>
    <recommendedName>
        <fullName evidence="7">Palmitoyltransferase</fullName>
        <ecNumber evidence="7">2.3.1.225</ecNumber>
    </recommendedName>
</protein>
<dbReference type="GO" id="GO:0005794">
    <property type="term" value="C:Golgi apparatus"/>
    <property type="evidence" value="ECO:0007669"/>
    <property type="project" value="TreeGrafter"/>
</dbReference>
<gene>
    <name evidence="9" type="ORF">NESM_000534700</name>
</gene>
<evidence type="ECO:0000259" key="8">
    <source>
        <dbReference type="Pfam" id="PF01529"/>
    </source>
</evidence>
<dbReference type="GO" id="GO:0005783">
    <property type="term" value="C:endoplasmic reticulum"/>
    <property type="evidence" value="ECO:0007669"/>
    <property type="project" value="TreeGrafter"/>
</dbReference>
<evidence type="ECO:0000256" key="5">
    <source>
        <dbReference type="ARBA" id="ARBA00023136"/>
    </source>
</evidence>
<keyword evidence="2 7" id="KW-0808">Transferase</keyword>
<keyword evidence="10" id="KW-1185">Reference proteome</keyword>
<dbReference type="GO" id="GO:0006612">
    <property type="term" value="P:protein targeting to membrane"/>
    <property type="evidence" value="ECO:0007669"/>
    <property type="project" value="TreeGrafter"/>
</dbReference>
<dbReference type="Pfam" id="PF01529">
    <property type="entry name" value="DHHC"/>
    <property type="match status" value="1"/>
</dbReference>
<name>A0AAW0EPP9_9TRYP</name>
<comment type="catalytic activity">
    <reaction evidence="7">
        <text>L-cysteinyl-[protein] + hexadecanoyl-CoA = S-hexadecanoyl-L-cysteinyl-[protein] + CoA</text>
        <dbReference type="Rhea" id="RHEA:36683"/>
        <dbReference type="Rhea" id="RHEA-COMP:10131"/>
        <dbReference type="Rhea" id="RHEA-COMP:11032"/>
        <dbReference type="ChEBI" id="CHEBI:29950"/>
        <dbReference type="ChEBI" id="CHEBI:57287"/>
        <dbReference type="ChEBI" id="CHEBI:57379"/>
        <dbReference type="ChEBI" id="CHEBI:74151"/>
        <dbReference type="EC" id="2.3.1.225"/>
    </reaction>
</comment>
<dbReference type="InterPro" id="IPR001594">
    <property type="entry name" value="Palmitoyltrfase_DHHC"/>
</dbReference>
<reference evidence="9 10" key="1">
    <citation type="journal article" date="2021" name="MBio">
        <title>A New Model Trypanosomatid, Novymonas esmeraldas: Genomic Perception of Its 'Candidatus Pandoraea novymonadis' Endosymbiont.</title>
        <authorList>
            <person name="Zakharova A."/>
            <person name="Saura A."/>
            <person name="Butenko A."/>
            <person name="Podesvova L."/>
            <person name="Warmusova S."/>
            <person name="Kostygov A.Y."/>
            <person name="Nenarokova A."/>
            <person name="Lukes J."/>
            <person name="Opperdoes F.R."/>
            <person name="Yurchenko V."/>
        </authorList>
    </citation>
    <scope>NUCLEOTIDE SEQUENCE [LARGE SCALE GENOMIC DNA]</scope>
    <source>
        <strain evidence="9 10">E262AT.01</strain>
    </source>
</reference>
<dbReference type="EC" id="2.3.1.225" evidence="7"/>
<evidence type="ECO:0000256" key="3">
    <source>
        <dbReference type="ARBA" id="ARBA00022692"/>
    </source>
</evidence>
<feature type="transmembrane region" description="Helical" evidence="7">
    <location>
        <begin position="88"/>
        <end position="107"/>
    </location>
</feature>
<keyword evidence="3 7" id="KW-0812">Transmembrane</keyword>
<feature type="transmembrane region" description="Helical" evidence="7">
    <location>
        <begin position="178"/>
        <end position="201"/>
    </location>
</feature>
<dbReference type="PROSITE" id="PS50216">
    <property type="entry name" value="DHHC"/>
    <property type="match status" value="1"/>
</dbReference>
<evidence type="ECO:0000313" key="10">
    <source>
        <dbReference type="Proteomes" id="UP001430356"/>
    </source>
</evidence>
<dbReference type="Proteomes" id="UP001430356">
    <property type="component" value="Unassembled WGS sequence"/>
</dbReference>
<evidence type="ECO:0000256" key="1">
    <source>
        <dbReference type="ARBA" id="ARBA00004141"/>
    </source>
</evidence>
<comment type="caution">
    <text evidence="9">The sequence shown here is derived from an EMBL/GenBank/DDBJ whole genome shotgun (WGS) entry which is preliminary data.</text>
</comment>
<organism evidence="9 10">
    <name type="scientific">Novymonas esmeraldas</name>
    <dbReference type="NCBI Taxonomy" id="1808958"/>
    <lineage>
        <taxon>Eukaryota</taxon>
        <taxon>Discoba</taxon>
        <taxon>Euglenozoa</taxon>
        <taxon>Kinetoplastea</taxon>
        <taxon>Metakinetoplastina</taxon>
        <taxon>Trypanosomatida</taxon>
        <taxon>Trypanosomatidae</taxon>
        <taxon>Novymonas</taxon>
    </lineage>
</organism>
<proteinExistence type="inferred from homology"/>
<comment type="subcellular location">
    <subcellularLocation>
        <location evidence="1">Membrane</location>
        <topology evidence="1">Multi-pass membrane protein</topology>
    </subcellularLocation>
</comment>
<accession>A0AAW0EPP9</accession>
<evidence type="ECO:0000256" key="4">
    <source>
        <dbReference type="ARBA" id="ARBA00022989"/>
    </source>
</evidence>
<dbReference type="PANTHER" id="PTHR22883:SF478">
    <property type="entry name" value="PALMITOYLTRANSFERASE"/>
    <property type="match status" value="1"/>
</dbReference>
<feature type="domain" description="Palmitoyltransferase DHHC" evidence="8">
    <location>
        <begin position="134"/>
        <end position="252"/>
    </location>
</feature>
<keyword evidence="6 7" id="KW-0012">Acyltransferase</keyword>
<evidence type="ECO:0000256" key="2">
    <source>
        <dbReference type="ARBA" id="ARBA00022679"/>
    </source>
</evidence>
<comment type="domain">
    <text evidence="7">The DHHC domain is required for palmitoyltransferase activity.</text>
</comment>
<feature type="transmembrane region" description="Helical" evidence="7">
    <location>
        <begin position="213"/>
        <end position="236"/>
    </location>
</feature>
<dbReference type="GO" id="GO:0016020">
    <property type="term" value="C:membrane"/>
    <property type="evidence" value="ECO:0007669"/>
    <property type="project" value="UniProtKB-SubCell"/>
</dbReference>